<organism evidence="1">
    <name type="scientific">uncultured Eubacteriales bacterium</name>
    <dbReference type="NCBI Taxonomy" id="172733"/>
    <lineage>
        <taxon>Bacteria</taxon>
        <taxon>Bacillati</taxon>
        <taxon>Bacillota</taxon>
        <taxon>Clostridia</taxon>
        <taxon>Eubacteriales</taxon>
        <taxon>environmental samples</taxon>
    </lineage>
</organism>
<reference evidence="1" key="1">
    <citation type="submission" date="2016-04" db="EMBL/GenBank/DDBJ databases">
        <authorList>
            <person name="Evans L.H."/>
            <person name="Alamgir A."/>
            <person name="Owens N."/>
            <person name="Weber N.D."/>
            <person name="Virtaneva K."/>
            <person name="Barbian K."/>
            <person name="Babar A."/>
            <person name="Rosenke K."/>
        </authorList>
    </citation>
    <scope>NUCLEOTIDE SEQUENCE</scope>
    <source>
        <strain evidence="1">86</strain>
    </source>
</reference>
<sequence length="41" mass="4884">MHRAFRAPRGIPDFRGYNQQEQKEFDEWLEMMAAQAGEGER</sequence>
<name>A0A212JSS4_9FIRM</name>
<proteinExistence type="predicted"/>
<accession>A0A212JSS4</accession>
<gene>
    <name evidence="1" type="ORF">KL86CLO1_11656</name>
</gene>
<dbReference type="EMBL" id="FLUN01000001">
    <property type="protein sequence ID" value="SBW02499.1"/>
    <property type="molecule type" value="Genomic_DNA"/>
</dbReference>
<dbReference type="AlphaFoldDB" id="A0A212JSS4"/>
<evidence type="ECO:0000313" key="1">
    <source>
        <dbReference type="EMBL" id="SBW02499.1"/>
    </source>
</evidence>
<protein>
    <submittedName>
        <fullName evidence="1">Uncharacterized protein</fullName>
    </submittedName>
</protein>